<evidence type="ECO:0000313" key="6">
    <source>
        <dbReference type="EMBL" id="MBI1683484.1"/>
    </source>
</evidence>
<dbReference type="PANTHER" id="PTHR30386">
    <property type="entry name" value="MEMBRANE FUSION SUBUNIT OF EMRAB-TOLC MULTIDRUG EFFLUX PUMP"/>
    <property type="match status" value="1"/>
</dbReference>
<proteinExistence type="predicted"/>
<dbReference type="SUPFAM" id="SSF111369">
    <property type="entry name" value="HlyD-like secretion proteins"/>
    <property type="match status" value="3"/>
</dbReference>
<evidence type="ECO:0000259" key="3">
    <source>
        <dbReference type="Pfam" id="PF25876"/>
    </source>
</evidence>
<keyword evidence="2" id="KW-0472">Membrane</keyword>
<evidence type="ECO:0000259" key="4">
    <source>
        <dbReference type="Pfam" id="PF25917"/>
    </source>
</evidence>
<protein>
    <submittedName>
        <fullName evidence="6">HlyD family secretion protein</fullName>
    </submittedName>
</protein>
<keyword evidence="2" id="KW-1133">Transmembrane helix</keyword>
<dbReference type="Proteomes" id="UP000639859">
    <property type="component" value="Unassembled WGS sequence"/>
</dbReference>
<accession>A0ABS0SVD4</accession>
<feature type="domain" description="Multidrug resistance protein MdtA-like alpha-helical hairpin" evidence="3">
    <location>
        <begin position="117"/>
        <end position="176"/>
    </location>
</feature>
<dbReference type="Pfam" id="PF25963">
    <property type="entry name" value="Beta-barrel_AAEA"/>
    <property type="match status" value="1"/>
</dbReference>
<feature type="region of interest" description="Disordered" evidence="1">
    <location>
        <begin position="347"/>
        <end position="377"/>
    </location>
</feature>
<evidence type="ECO:0000256" key="1">
    <source>
        <dbReference type="SAM" id="MobiDB-lite"/>
    </source>
</evidence>
<keyword evidence="2" id="KW-0812">Transmembrane</keyword>
<dbReference type="Gene3D" id="2.40.30.170">
    <property type="match status" value="1"/>
</dbReference>
<dbReference type="InterPro" id="IPR058624">
    <property type="entry name" value="MdtA-like_HH"/>
</dbReference>
<sequence length="377" mass="39468">MAEAKKKKLVPLLAAGVAGVAILVGGVFWYIDKQRFESTDNAFVQADTVSVSPQVTGYIVQVLVADNQRVEAGQVLAKIDPSTFQAKLDQAIANAQALDAAIKGVEDKAILEQALIQQRQAGVTSAQADAGRARADLQRYDSLAKQGWVSQQKVQTEAAGAKQSDAAVASAQAALEAERRTAGALGSARAQTIAQAAAAHAAVDQARLDLERTVIRAPAAGVVGARSVRPGQLVQPGTSLMSVVPLGQSFVVANFKETQVSRLRVGQPVEIKADAFGKQKILGKVDSFAPATGQEFALIPVENAVGNFTKITQRLPVKIVVDRSQLGAALRPGLSVEVKVDVRDRSGPSFAEAAQTSATGAGPEVARQEAPKPTQTR</sequence>
<feature type="domain" description="p-hydroxybenzoic acid efflux pump subunit AaeA-like beta-barrel" evidence="5">
    <location>
        <begin position="250"/>
        <end position="340"/>
    </location>
</feature>
<keyword evidence="7" id="KW-1185">Reference proteome</keyword>
<dbReference type="PRINTS" id="PR01490">
    <property type="entry name" value="RTXTOXIND"/>
</dbReference>
<dbReference type="EMBL" id="JADWOX010000003">
    <property type="protein sequence ID" value="MBI1683484.1"/>
    <property type="molecule type" value="Genomic_DNA"/>
</dbReference>
<feature type="transmembrane region" description="Helical" evidence="2">
    <location>
        <begin position="12"/>
        <end position="31"/>
    </location>
</feature>
<organism evidence="6 7">
    <name type="scientific">Caulobacter hibisci</name>
    <dbReference type="NCBI Taxonomy" id="2035993"/>
    <lineage>
        <taxon>Bacteria</taxon>
        <taxon>Pseudomonadati</taxon>
        <taxon>Pseudomonadota</taxon>
        <taxon>Alphaproteobacteria</taxon>
        <taxon>Caulobacterales</taxon>
        <taxon>Caulobacteraceae</taxon>
        <taxon>Caulobacter</taxon>
    </lineage>
</organism>
<dbReference type="RefSeq" id="WP_198575408.1">
    <property type="nucleotide sequence ID" value="NZ_JADWOX010000003.1"/>
</dbReference>
<evidence type="ECO:0000256" key="2">
    <source>
        <dbReference type="SAM" id="Phobius"/>
    </source>
</evidence>
<feature type="domain" description="Multidrug resistance protein MdtA-like barrel-sandwich hybrid" evidence="4">
    <location>
        <begin position="48"/>
        <end position="244"/>
    </location>
</feature>
<evidence type="ECO:0000259" key="5">
    <source>
        <dbReference type="Pfam" id="PF25963"/>
    </source>
</evidence>
<evidence type="ECO:0000313" key="7">
    <source>
        <dbReference type="Proteomes" id="UP000639859"/>
    </source>
</evidence>
<dbReference type="Pfam" id="PF25917">
    <property type="entry name" value="BSH_RND"/>
    <property type="match status" value="1"/>
</dbReference>
<dbReference type="InterPro" id="IPR050739">
    <property type="entry name" value="MFP"/>
</dbReference>
<dbReference type="Pfam" id="PF25876">
    <property type="entry name" value="HH_MFP_RND"/>
    <property type="match status" value="1"/>
</dbReference>
<dbReference type="InterPro" id="IPR058634">
    <property type="entry name" value="AaeA-lik-b-barrel"/>
</dbReference>
<dbReference type="PANTHER" id="PTHR30386:SF24">
    <property type="entry name" value="MULTIDRUG RESISTANCE EFFLUX PUMP"/>
    <property type="match status" value="1"/>
</dbReference>
<dbReference type="Gene3D" id="2.40.50.100">
    <property type="match status" value="1"/>
</dbReference>
<dbReference type="Gene3D" id="1.10.287.470">
    <property type="entry name" value="Helix hairpin bin"/>
    <property type="match status" value="1"/>
</dbReference>
<reference evidence="6 7" key="1">
    <citation type="submission" date="2020-11" db="EMBL/GenBank/DDBJ databases">
        <title>genome sequence of strain KACC 18849.</title>
        <authorList>
            <person name="Gao J."/>
            <person name="Zhang X."/>
        </authorList>
    </citation>
    <scope>NUCLEOTIDE SEQUENCE [LARGE SCALE GENOMIC DNA]</scope>
    <source>
        <strain evidence="6 7">KACC 18849</strain>
    </source>
</reference>
<comment type="caution">
    <text evidence="6">The sequence shown here is derived from an EMBL/GenBank/DDBJ whole genome shotgun (WGS) entry which is preliminary data.</text>
</comment>
<gene>
    <name evidence="6" type="ORF">I4Q42_07385</name>
</gene>
<dbReference type="InterPro" id="IPR058625">
    <property type="entry name" value="MdtA-like_BSH"/>
</dbReference>
<name>A0ABS0SVD4_9CAUL</name>